<evidence type="ECO:0000313" key="2">
    <source>
        <dbReference type="EMBL" id="OGG94946.1"/>
    </source>
</evidence>
<proteinExistence type="predicted"/>
<comment type="caution">
    <text evidence="2">The sequence shown here is derived from an EMBL/GenBank/DDBJ whole genome shotgun (WGS) entry which is preliminary data.</text>
</comment>
<dbReference type="Proteomes" id="UP000178449">
    <property type="component" value="Unassembled WGS sequence"/>
</dbReference>
<name>A0A1F6GA10_9PROT</name>
<dbReference type="GO" id="GO:0016226">
    <property type="term" value="P:iron-sulfur cluster assembly"/>
    <property type="evidence" value="ECO:0007669"/>
    <property type="project" value="InterPro"/>
</dbReference>
<dbReference type="Gene3D" id="3.40.250.10">
    <property type="entry name" value="Rhodanese-like domain"/>
    <property type="match status" value="1"/>
</dbReference>
<dbReference type="PANTHER" id="PTHR43031">
    <property type="entry name" value="FAD-DEPENDENT OXIDOREDUCTASE"/>
    <property type="match status" value="1"/>
</dbReference>
<sequence>MKFTNKNNFNAQDFQISAQRCLEERLTVPAPIIVDLRSPEVYNQGHLAGANNLPAEFLEANLMQLPPFAPVFVYADQDQEAIDAAKLLDQNGFDEVRWVEGGYAALNQALRMDKNQIFLDDLPKEEWSAKIELVLDQKVRPALASDGGGLVLNKIDGDKVYVNYQGSCSGCASSTTGTLKFIQSQLRISLNHAIEVIPV</sequence>
<dbReference type="CDD" id="cd00158">
    <property type="entry name" value="RHOD"/>
    <property type="match status" value="1"/>
</dbReference>
<dbReference type="STRING" id="1817772.A2527_06295"/>
<evidence type="ECO:0000313" key="3">
    <source>
        <dbReference type="Proteomes" id="UP000178449"/>
    </source>
</evidence>
<dbReference type="InterPro" id="IPR001075">
    <property type="entry name" value="NIF_FeS_clus_asmbl_NifU_C"/>
</dbReference>
<dbReference type="GO" id="GO:0051536">
    <property type="term" value="F:iron-sulfur cluster binding"/>
    <property type="evidence" value="ECO:0007669"/>
    <property type="project" value="InterPro"/>
</dbReference>
<gene>
    <name evidence="2" type="ORF">A2527_06295</name>
</gene>
<feature type="domain" description="Rhodanese" evidence="1">
    <location>
        <begin position="27"/>
        <end position="114"/>
    </location>
</feature>
<protein>
    <recommendedName>
        <fullName evidence="1">Rhodanese domain-containing protein</fullName>
    </recommendedName>
</protein>
<accession>A0A1F6GA10</accession>
<dbReference type="InterPro" id="IPR034904">
    <property type="entry name" value="FSCA_dom_sf"/>
</dbReference>
<dbReference type="AlphaFoldDB" id="A0A1F6GA10"/>
<dbReference type="SUPFAM" id="SSF117916">
    <property type="entry name" value="Fe-S cluster assembly (FSCA) domain-like"/>
    <property type="match status" value="1"/>
</dbReference>
<dbReference type="Pfam" id="PF00581">
    <property type="entry name" value="Rhodanese"/>
    <property type="match status" value="1"/>
</dbReference>
<organism evidence="2 3">
    <name type="scientific">Candidatus Lambdaproteobacteria bacterium RIFOXYD2_FULL_50_16</name>
    <dbReference type="NCBI Taxonomy" id="1817772"/>
    <lineage>
        <taxon>Bacteria</taxon>
        <taxon>Pseudomonadati</taxon>
        <taxon>Pseudomonadota</taxon>
        <taxon>Candidatus Lambdaproteobacteria</taxon>
    </lineage>
</organism>
<evidence type="ECO:0000259" key="1">
    <source>
        <dbReference type="PROSITE" id="PS50206"/>
    </source>
</evidence>
<dbReference type="SUPFAM" id="SSF52821">
    <property type="entry name" value="Rhodanese/Cell cycle control phosphatase"/>
    <property type="match status" value="1"/>
</dbReference>
<dbReference type="PANTHER" id="PTHR43031:SF1">
    <property type="entry name" value="PYRIDINE NUCLEOTIDE-DISULPHIDE OXIDOREDUCTASE"/>
    <property type="match status" value="1"/>
</dbReference>
<dbReference type="GO" id="GO:0005506">
    <property type="term" value="F:iron ion binding"/>
    <property type="evidence" value="ECO:0007669"/>
    <property type="project" value="InterPro"/>
</dbReference>
<dbReference type="Pfam" id="PF01106">
    <property type="entry name" value="NifU"/>
    <property type="match status" value="1"/>
</dbReference>
<dbReference type="EMBL" id="MFNE01000030">
    <property type="protein sequence ID" value="OGG94946.1"/>
    <property type="molecule type" value="Genomic_DNA"/>
</dbReference>
<dbReference type="InterPro" id="IPR050229">
    <property type="entry name" value="GlpE_sulfurtransferase"/>
</dbReference>
<dbReference type="SMART" id="SM00450">
    <property type="entry name" value="RHOD"/>
    <property type="match status" value="1"/>
</dbReference>
<dbReference type="InterPro" id="IPR036873">
    <property type="entry name" value="Rhodanese-like_dom_sf"/>
</dbReference>
<dbReference type="PROSITE" id="PS50206">
    <property type="entry name" value="RHODANESE_3"/>
    <property type="match status" value="1"/>
</dbReference>
<dbReference type="Gene3D" id="3.30.300.130">
    <property type="entry name" value="Fe-S cluster assembly (FSCA)"/>
    <property type="match status" value="1"/>
</dbReference>
<reference evidence="2 3" key="1">
    <citation type="journal article" date="2016" name="Nat. Commun.">
        <title>Thousands of microbial genomes shed light on interconnected biogeochemical processes in an aquifer system.</title>
        <authorList>
            <person name="Anantharaman K."/>
            <person name="Brown C.T."/>
            <person name="Hug L.A."/>
            <person name="Sharon I."/>
            <person name="Castelle C.J."/>
            <person name="Probst A.J."/>
            <person name="Thomas B.C."/>
            <person name="Singh A."/>
            <person name="Wilkins M.J."/>
            <person name="Karaoz U."/>
            <person name="Brodie E.L."/>
            <person name="Williams K.H."/>
            <person name="Hubbard S.S."/>
            <person name="Banfield J.F."/>
        </authorList>
    </citation>
    <scope>NUCLEOTIDE SEQUENCE [LARGE SCALE GENOMIC DNA]</scope>
</reference>
<dbReference type="InterPro" id="IPR001763">
    <property type="entry name" value="Rhodanese-like_dom"/>
</dbReference>